<sequence length="45" mass="5338">MTKELTEHERLIASLSPSEREKLEESRREALEEPPGFFEYLESDK</sequence>
<protein>
    <submittedName>
        <fullName evidence="2">Uncharacterized protein</fullName>
    </submittedName>
</protein>
<evidence type="ECO:0000256" key="1">
    <source>
        <dbReference type="SAM" id="MobiDB-lite"/>
    </source>
</evidence>
<feature type="region of interest" description="Disordered" evidence="1">
    <location>
        <begin position="1"/>
        <end position="45"/>
    </location>
</feature>
<proteinExistence type="predicted"/>
<reference evidence="2 3" key="1">
    <citation type="submission" date="2015-09" db="EMBL/GenBank/DDBJ databases">
        <title>Bacillus cereus food isolates.</title>
        <authorList>
            <person name="Boekhorst J."/>
        </authorList>
    </citation>
    <scope>NUCLEOTIDE SEQUENCE [LARGE SCALE GENOMIC DNA]</scope>
    <source>
        <strain evidence="2 3">B4088</strain>
    </source>
</reference>
<dbReference type="EMBL" id="LJKE01000104">
    <property type="protein sequence ID" value="KZD55577.1"/>
    <property type="molecule type" value="Genomic_DNA"/>
</dbReference>
<dbReference type="AlphaFoldDB" id="A0A164L9P6"/>
<organism evidence="2 3">
    <name type="scientific">Bacillus cereus</name>
    <dbReference type="NCBI Taxonomy" id="1396"/>
    <lineage>
        <taxon>Bacteria</taxon>
        <taxon>Bacillati</taxon>
        <taxon>Bacillota</taxon>
        <taxon>Bacilli</taxon>
        <taxon>Bacillales</taxon>
        <taxon>Bacillaceae</taxon>
        <taxon>Bacillus</taxon>
        <taxon>Bacillus cereus group</taxon>
    </lineage>
</organism>
<dbReference type="Proteomes" id="UP000076482">
    <property type="component" value="Unassembled WGS sequence"/>
</dbReference>
<gene>
    <name evidence="2" type="ORF">B4088_5322</name>
</gene>
<comment type="caution">
    <text evidence="2">The sequence shown here is derived from an EMBL/GenBank/DDBJ whole genome shotgun (WGS) entry which is preliminary data.</text>
</comment>
<name>A0A164L9P6_BACCE</name>
<feature type="compositionally biased region" description="Basic and acidic residues" evidence="1">
    <location>
        <begin position="1"/>
        <end position="11"/>
    </location>
</feature>
<evidence type="ECO:0000313" key="2">
    <source>
        <dbReference type="EMBL" id="KZD55577.1"/>
    </source>
</evidence>
<feature type="compositionally biased region" description="Basic and acidic residues" evidence="1">
    <location>
        <begin position="18"/>
        <end position="31"/>
    </location>
</feature>
<evidence type="ECO:0000313" key="3">
    <source>
        <dbReference type="Proteomes" id="UP000076482"/>
    </source>
</evidence>
<dbReference type="RefSeq" id="WP_161940845.1">
    <property type="nucleotide sequence ID" value="NZ_LJKE01000104.1"/>
</dbReference>
<accession>A0A164L9P6</accession>
<dbReference type="PATRIC" id="fig|1396.535.peg.5873"/>